<protein>
    <submittedName>
        <fullName evidence="2">Uncharacterized protein</fullName>
    </submittedName>
</protein>
<feature type="region of interest" description="Disordered" evidence="1">
    <location>
        <begin position="1"/>
        <end position="72"/>
    </location>
</feature>
<feature type="compositionally biased region" description="Basic and acidic residues" evidence="1">
    <location>
        <begin position="1"/>
        <end position="42"/>
    </location>
</feature>
<evidence type="ECO:0000313" key="3">
    <source>
        <dbReference type="Proteomes" id="UP000054279"/>
    </source>
</evidence>
<evidence type="ECO:0000313" key="2">
    <source>
        <dbReference type="EMBL" id="KIJ39557.1"/>
    </source>
</evidence>
<keyword evidence="3" id="KW-1185">Reference proteome</keyword>
<proteinExistence type="predicted"/>
<feature type="compositionally biased region" description="Basic and acidic residues" evidence="1">
    <location>
        <begin position="58"/>
        <end position="72"/>
    </location>
</feature>
<name>A0A0C9VDT1_SPHS4</name>
<dbReference type="EMBL" id="KN837151">
    <property type="protein sequence ID" value="KIJ39557.1"/>
    <property type="molecule type" value="Genomic_DNA"/>
</dbReference>
<dbReference type="Proteomes" id="UP000054279">
    <property type="component" value="Unassembled WGS sequence"/>
</dbReference>
<accession>A0A0C9VDT1</accession>
<sequence length="72" mass="8329">MHKLEKGEDGHEKRIGREQEQACTNWRRERMAMSKEWGEKGNKHAQTGEGRGWPQAKNGERKGTSIHLMEKG</sequence>
<dbReference type="HOGENOM" id="CLU_2723850_0_0_1"/>
<dbReference type="AlphaFoldDB" id="A0A0C9VDT1"/>
<gene>
    <name evidence="2" type="ORF">M422DRAFT_32596</name>
</gene>
<evidence type="ECO:0000256" key="1">
    <source>
        <dbReference type="SAM" id="MobiDB-lite"/>
    </source>
</evidence>
<organism evidence="2 3">
    <name type="scientific">Sphaerobolus stellatus (strain SS14)</name>
    <dbReference type="NCBI Taxonomy" id="990650"/>
    <lineage>
        <taxon>Eukaryota</taxon>
        <taxon>Fungi</taxon>
        <taxon>Dikarya</taxon>
        <taxon>Basidiomycota</taxon>
        <taxon>Agaricomycotina</taxon>
        <taxon>Agaricomycetes</taxon>
        <taxon>Phallomycetidae</taxon>
        <taxon>Geastrales</taxon>
        <taxon>Sphaerobolaceae</taxon>
        <taxon>Sphaerobolus</taxon>
    </lineage>
</organism>
<reference evidence="2 3" key="1">
    <citation type="submission" date="2014-06" db="EMBL/GenBank/DDBJ databases">
        <title>Evolutionary Origins and Diversification of the Mycorrhizal Mutualists.</title>
        <authorList>
            <consortium name="DOE Joint Genome Institute"/>
            <consortium name="Mycorrhizal Genomics Consortium"/>
            <person name="Kohler A."/>
            <person name="Kuo A."/>
            <person name="Nagy L.G."/>
            <person name="Floudas D."/>
            <person name="Copeland A."/>
            <person name="Barry K.W."/>
            <person name="Cichocki N."/>
            <person name="Veneault-Fourrey C."/>
            <person name="LaButti K."/>
            <person name="Lindquist E.A."/>
            <person name="Lipzen A."/>
            <person name="Lundell T."/>
            <person name="Morin E."/>
            <person name="Murat C."/>
            <person name="Riley R."/>
            <person name="Ohm R."/>
            <person name="Sun H."/>
            <person name="Tunlid A."/>
            <person name="Henrissat B."/>
            <person name="Grigoriev I.V."/>
            <person name="Hibbett D.S."/>
            <person name="Martin F."/>
        </authorList>
    </citation>
    <scope>NUCLEOTIDE SEQUENCE [LARGE SCALE GENOMIC DNA]</scope>
    <source>
        <strain evidence="2 3">SS14</strain>
    </source>
</reference>